<dbReference type="NCBIfam" id="TIGR00334">
    <property type="entry name" value="5S_RNA_mat_M5"/>
    <property type="match status" value="1"/>
</dbReference>
<keyword evidence="10 11" id="KW-0694">RNA-binding</keyword>
<dbReference type="InterPro" id="IPR004466">
    <property type="entry name" value="RNase_M5"/>
</dbReference>
<evidence type="ECO:0000256" key="12">
    <source>
        <dbReference type="NCBIfam" id="TIGR00334"/>
    </source>
</evidence>
<evidence type="ECO:0000313" key="14">
    <source>
        <dbReference type="EMBL" id="MDK7187780.1"/>
    </source>
</evidence>
<dbReference type="Pfam" id="PF13331">
    <property type="entry name" value="DUF4093"/>
    <property type="match status" value="1"/>
</dbReference>
<keyword evidence="7 11" id="KW-0255">Endonuclease</keyword>
<keyword evidence="6 11" id="KW-0699">rRNA-binding</keyword>
<dbReference type="GO" id="GO:0046872">
    <property type="term" value="F:metal ion binding"/>
    <property type="evidence" value="ECO:0007669"/>
    <property type="project" value="UniProtKB-KW"/>
</dbReference>
<evidence type="ECO:0000256" key="5">
    <source>
        <dbReference type="ARBA" id="ARBA00022723"/>
    </source>
</evidence>
<dbReference type="GO" id="GO:0043822">
    <property type="term" value="F:ribonuclease M5 activity"/>
    <property type="evidence" value="ECO:0007669"/>
    <property type="project" value="UniProtKB-UniRule"/>
</dbReference>
<dbReference type="HAMAP" id="MF_01469">
    <property type="entry name" value="RNase_M5"/>
    <property type="match status" value="1"/>
</dbReference>
<dbReference type="CDD" id="cd01027">
    <property type="entry name" value="TOPRIM_RNase_M5_like"/>
    <property type="match status" value="1"/>
</dbReference>
<comment type="caution">
    <text evidence="14">The sequence shown here is derived from an EMBL/GenBank/DDBJ whole genome shotgun (WGS) entry which is preliminary data.</text>
</comment>
<evidence type="ECO:0000259" key="13">
    <source>
        <dbReference type="PROSITE" id="PS50880"/>
    </source>
</evidence>
<comment type="catalytic activity">
    <reaction evidence="11">
        <text>Endonucleolytic cleavage of RNA, removing 21 and 42 nucleotides, respectively, from the 5'- and 3'-termini of a 5S-rRNA precursor.</text>
        <dbReference type="EC" id="3.1.26.8"/>
    </reaction>
</comment>
<gene>
    <name evidence="11 14" type="primary">rnmV</name>
    <name evidence="14" type="ORF">QP433_07285</name>
</gene>
<evidence type="ECO:0000256" key="10">
    <source>
        <dbReference type="ARBA" id="ARBA00022884"/>
    </source>
</evidence>
<evidence type="ECO:0000256" key="1">
    <source>
        <dbReference type="ARBA" id="ARBA00022490"/>
    </source>
</evidence>
<keyword evidence="3 11" id="KW-0698">rRNA processing</keyword>
<evidence type="ECO:0000256" key="9">
    <source>
        <dbReference type="ARBA" id="ARBA00022842"/>
    </source>
</evidence>
<evidence type="ECO:0000313" key="15">
    <source>
        <dbReference type="Proteomes" id="UP001229251"/>
    </source>
</evidence>
<reference evidence="14" key="1">
    <citation type="submission" date="2023-05" db="EMBL/GenBank/DDBJ databases">
        <title>Cataloging the Phylogenetic Diversity of Human Bladder Bacteria.</title>
        <authorList>
            <person name="Du J."/>
        </authorList>
    </citation>
    <scope>NUCLEOTIDE SEQUENCE</scope>
    <source>
        <strain evidence="14">UMB1231</strain>
    </source>
</reference>
<keyword evidence="9" id="KW-0460">Magnesium</keyword>
<keyword evidence="8 11" id="KW-0378">Hydrolase</keyword>
<dbReference type="PANTHER" id="PTHR39156:SF2">
    <property type="entry name" value="DNA PRIMASE (BACTERIAL TYPE) AND SMALL PRIMASE-LIKE PROTEINS"/>
    <property type="match status" value="1"/>
</dbReference>
<evidence type="ECO:0000256" key="11">
    <source>
        <dbReference type="HAMAP-Rule" id="MF_01469"/>
    </source>
</evidence>
<dbReference type="AlphaFoldDB" id="A0AAJ1Q5F2"/>
<dbReference type="Pfam" id="PF01751">
    <property type="entry name" value="Toprim"/>
    <property type="match status" value="1"/>
</dbReference>
<organism evidence="14 15">
    <name type="scientific">Facklamia hominis</name>
    <dbReference type="NCBI Taxonomy" id="178214"/>
    <lineage>
        <taxon>Bacteria</taxon>
        <taxon>Bacillati</taxon>
        <taxon>Bacillota</taxon>
        <taxon>Bacilli</taxon>
        <taxon>Lactobacillales</taxon>
        <taxon>Aerococcaceae</taxon>
        <taxon>Facklamia</taxon>
    </lineage>
</organism>
<sequence>MHELSHIPEEVIVVEGRDDTKRLIETYGNQVKTIETNGSAIDASILQRIKRAQEQFGVIVFTDPDFAGQKIRRTIIRAVPQAKEAFLTQEEANPHRRNHSLGIEHASPAAIRQAIDRISQRKADIHSEEIRQATLIKLKLIGHPKASMHRKKLAQVFNLGHVNGKQLRKQLMRYGITEEQLVRYMKEVDLLEEGS</sequence>
<evidence type="ECO:0000256" key="8">
    <source>
        <dbReference type="ARBA" id="ARBA00022801"/>
    </source>
</evidence>
<name>A0AAJ1Q5F2_9LACT</name>
<evidence type="ECO:0000256" key="3">
    <source>
        <dbReference type="ARBA" id="ARBA00022552"/>
    </source>
</evidence>
<protein>
    <recommendedName>
        <fullName evidence="11 12">Ribonuclease M5</fullName>
        <ecNumber evidence="11 12">3.1.26.8</ecNumber>
    </recommendedName>
    <alternativeName>
        <fullName evidence="11">RNase M5</fullName>
    </alternativeName>
    <alternativeName>
        <fullName evidence="11">Ribosomal RNA terminal maturase M5</fullName>
    </alternativeName>
</protein>
<dbReference type="PROSITE" id="PS50880">
    <property type="entry name" value="TOPRIM"/>
    <property type="match status" value="1"/>
</dbReference>
<dbReference type="Proteomes" id="UP001229251">
    <property type="component" value="Unassembled WGS sequence"/>
</dbReference>
<evidence type="ECO:0000256" key="7">
    <source>
        <dbReference type="ARBA" id="ARBA00022759"/>
    </source>
</evidence>
<dbReference type="EC" id="3.1.26.8" evidence="11 12"/>
<evidence type="ECO:0000256" key="2">
    <source>
        <dbReference type="ARBA" id="ARBA00022517"/>
    </source>
</evidence>
<dbReference type="SMART" id="SM00493">
    <property type="entry name" value="TOPRIM"/>
    <property type="match status" value="1"/>
</dbReference>
<dbReference type="InterPro" id="IPR034141">
    <property type="entry name" value="TOPRIM_RNase_M5-like"/>
</dbReference>
<keyword evidence="2 11" id="KW-0690">Ribosome biogenesis</keyword>
<dbReference type="GO" id="GO:0005737">
    <property type="term" value="C:cytoplasm"/>
    <property type="evidence" value="ECO:0007669"/>
    <property type="project" value="UniProtKB-SubCell"/>
</dbReference>
<keyword evidence="5" id="KW-0479">Metal-binding</keyword>
<keyword evidence="1 11" id="KW-0963">Cytoplasm</keyword>
<dbReference type="Gene3D" id="3.40.1360.10">
    <property type="match status" value="1"/>
</dbReference>
<comment type="similarity">
    <text evidence="11">Belongs to the ribonuclease M5 family.</text>
</comment>
<feature type="domain" description="Toprim" evidence="13">
    <location>
        <begin position="9"/>
        <end position="94"/>
    </location>
</feature>
<dbReference type="InterPro" id="IPR006171">
    <property type="entry name" value="TOPRIM_dom"/>
</dbReference>
<keyword evidence="4 11" id="KW-0540">Nuclease</keyword>
<comment type="function">
    <text evidence="11">Required for correct processing of both the 5' and 3' ends of 5S rRNA precursor. Cleaves both sides of a double-stranded region yielding mature 5S rRNA in one step.</text>
</comment>
<evidence type="ECO:0000256" key="6">
    <source>
        <dbReference type="ARBA" id="ARBA00022730"/>
    </source>
</evidence>
<dbReference type="GO" id="GO:0019843">
    <property type="term" value="F:rRNA binding"/>
    <property type="evidence" value="ECO:0007669"/>
    <property type="project" value="UniProtKB-KW"/>
</dbReference>
<evidence type="ECO:0000256" key="4">
    <source>
        <dbReference type="ARBA" id="ARBA00022722"/>
    </source>
</evidence>
<dbReference type="GO" id="GO:0006364">
    <property type="term" value="P:rRNA processing"/>
    <property type="evidence" value="ECO:0007669"/>
    <property type="project" value="UniProtKB-UniRule"/>
</dbReference>
<dbReference type="RefSeq" id="WP_285066214.1">
    <property type="nucleotide sequence ID" value="NZ_JASOOE010000014.1"/>
</dbReference>
<proteinExistence type="inferred from homology"/>
<accession>A0AAJ1Q5F2</accession>
<dbReference type="SUPFAM" id="SSF110455">
    <property type="entry name" value="Toprim domain"/>
    <property type="match status" value="1"/>
</dbReference>
<dbReference type="PANTHER" id="PTHR39156">
    <property type="entry name" value="RIBONUCLEASE M5"/>
    <property type="match status" value="1"/>
</dbReference>
<dbReference type="EMBL" id="JASOOE010000014">
    <property type="protein sequence ID" value="MDK7187780.1"/>
    <property type="molecule type" value="Genomic_DNA"/>
</dbReference>
<dbReference type="InterPro" id="IPR025156">
    <property type="entry name" value="RNase_M5_C"/>
</dbReference>
<comment type="subcellular location">
    <subcellularLocation>
        <location evidence="11">Cytoplasm</location>
    </subcellularLocation>
</comment>